<sequence length="25" mass="2786">RVLENAFEVLLLLTLPNKSLESSSL</sequence>
<accession>A0A484H7R7</accession>
<organism evidence="1 2">
    <name type="scientific">Sousa chinensis</name>
    <name type="common">Indo-pacific humpbacked dolphin</name>
    <name type="synonym">Steno chinensis</name>
    <dbReference type="NCBI Taxonomy" id="103600"/>
    <lineage>
        <taxon>Eukaryota</taxon>
        <taxon>Metazoa</taxon>
        <taxon>Chordata</taxon>
        <taxon>Craniata</taxon>
        <taxon>Vertebrata</taxon>
        <taxon>Euteleostomi</taxon>
        <taxon>Mammalia</taxon>
        <taxon>Eutheria</taxon>
        <taxon>Laurasiatheria</taxon>
        <taxon>Artiodactyla</taxon>
        <taxon>Whippomorpha</taxon>
        <taxon>Cetacea</taxon>
        <taxon>Odontoceti</taxon>
        <taxon>Delphinidae</taxon>
        <taxon>Sousa</taxon>
    </lineage>
</organism>
<dbReference type="Proteomes" id="UP000295264">
    <property type="component" value="Unassembled WGS sequence"/>
</dbReference>
<keyword evidence="2" id="KW-1185">Reference proteome</keyword>
<proteinExistence type="predicted"/>
<evidence type="ECO:0000313" key="1">
    <source>
        <dbReference type="EMBL" id="TEA42710.1"/>
    </source>
</evidence>
<protein>
    <submittedName>
        <fullName evidence="1">Uncharacterized protein</fullName>
    </submittedName>
</protein>
<feature type="non-terminal residue" evidence="1">
    <location>
        <position position="25"/>
    </location>
</feature>
<dbReference type="EMBL" id="QWLN02000017">
    <property type="protein sequence ID" value="TEA42710.1"/>
    <property type="molecule type" value="Genomic_DNA"/>
</dbReference>
<evidence type="ECO:0000313" key="2">
    <source>
        <dbReference type="Proteomes" id="UP000295264"/>
    </source>
</evidence>
<comment type="caution">
    <text evidence="1">The sequence shown here is derived from an EMBL/GenBank/DDBJ whole genome shotgun (WGS) entry which is preliminary data.</text>
</comment>
<feature type="non-terminal residue" evidence="1">
    <location>
        <position position="1"/>
    </location>
</feature>
<gene>
    <name evidence="1" type="ORF">DBR06_SOUSAS1610229</name>
</gene>
<name>A0A484H7R7_SOUCH</name>
<dbReference type="AlphaFoldDB" id="A0A484H7R7"/>
<reference evidence="1 2" key="1">
    <citation type="journal article" date="2018" name="Genomics">
        <title>Molecular footprints of inshore aquatic adaptation in Indo-Pacific humpback dolphin (Sousa chinensis).</title>
        <authorList>
            <person name="Ming Y."/>
            <person name="Jian J."/>
            <person name="Yu F."/>
            <person name="Yu X."/>
            <person name="Wang J."/>
            <person name="Liu W."/>
        </authorList>
    </citation>
    <scope>NUCLEOTIDE SEQUENCE [LARGE SCALE GENOMIC DNA]</scope>
    <source>
        <strain evidence="1">MY-2018</strain>
        <tissue evidence="1">Skin</tissue>
    </source>
</reference>